<organism evidence="8 9">
    <name type="scientific">Psychromonas ingrahamii (strain DSM 17664 / CCUG 51855 / 37)</name>
    <dbReference type="NCBI Taxonomy" id="357804"/>
    <lineage>
        <taxon>Bacteria</taxon>
        <taxon>Pseudomonadati</taxon>
        <taxon>Pseudomonadota</taxon>
        <taxon>Gammaproteobacteria</taxon>
        <taxon>Alteromonadales</taxon>
        <taxon>Psychromonadaceae</taxon>
        <taxon>Psychromonas</taxon>
    </lineage>
</organism>
<keyword evidence="3" id="KW-1003">Cell membrane</keyword>
<feature type="transmembrane region" description="Helical" evidence="7">
    <location>
        <begin position="123"/>
        <end position="142"/>
    </location>
</feature>
<evidence type="ECO:0000256" key="2">
    <source>
        <dbReference type="ARBA" id="ARBA00005262"/>
    </source>
</evidence>
<dbReference type="PANTHER" id="PTHR43663">
    <property type="entry name" value="CHROMATE TRANSPORT PROTEIN-RELATED"/>
    <property type="match status" value="1"/>
</dbReference>
<dbReference type="GO" id="GO:0015109">
    <property type="term" value="F:chromate transmembrane transporter activity"/>
    <property type="evidence" value="ECO:0007669"/>
    <property type="project" value="InterPro"/>
</dbReference>
<proteinExistence type="inferred from homology"/>
<dbReference type="InterPro" id="IPR014047">
    <property type="entry name" value="Chr_Tranpt_l_chain"/>
</dbReference>
<dbReference type="Pfam" id="PF02417">
    <property type="entry name" value="Chromate_transp"/>
    <property type="match status" value="2"/>
</dbReference>
<keyword evidence="5 7" id="KW-1133">Transmembrane helix</keyword>
<reference evidence="8 9" key="1">
    <citation type="submission" date="2007-01" db="EMBL/GenBank/DDBJ databases">
        <title>Complete sequence of Psychromonas ingrahamii 37.</title>
        <authorList>
            <consortium name="US DOE Joint Genome Institute"/>
            <person name="Copeland A."/>
            <person name="Lucas S."/>
            <person name="Lapidus A."/>
            <person name="Barry K."/>
            <person name="Detter J.C."/>
            <person name="Glavina del Rio T."/>
            <person name="Hammon N."/>
            <person name="Israni S."/>
            <person name="Dalin E."/>
            <person name="Tice H."/>
            <person name="Pitluck S."/>
            <person name="Thompson L.S."/>
            <person name="Brettin T."/>
            <person name="Bruce D."/>
            <person name="Han C."/>
            <person name="Tapia R."/>
            <person name="Schmutz J."/>
            <person name="Larimer F."/>
            <person name="Land M."/>
            <person name="Hauser L."/>
            <person name="Kyrpides N."/>
            <person name="Ivanova N."/>
            <person name="Staley J."/>
            <person name="Richardson P."/>
        </authorList>
    </citation>
    <scope>NUCLEOTIDE SEQUENCE [LARGE SCALE GENOMIC DNA]</scope>
    <source>
        <strain evidence="8 9">37</strain>
    </source>
</reference>
<dbReference type="HOGENOM" id="CLU_018106_0_0_6"/>
<dbReference type="eggNOG" id="COG2059">
    <property type="taxonomic scope" value="Bacteria"/>
</dbReference>
<evidence type="ECO:0000256" key="7">
    <source>
        <dbReference type="SAM" id="Phobius"/>
    </source>
</evidence>
<name>A1SX52_PSYIN</name>
<evidence type="ECO:0000313" key="9">
    <source>
        <dbReference type="Proteomes" id="UP000000639"/>
    </source>
</evidence>
<evidence type="ECO:0000256" key="1">
    <source>
        <dbReference type="ARBA" id="ARBA00004651"/>
    </source>
</evidence>
<sequence>MRVNTRELTKQTPPSLPTLFWIFLKIGSTAFGGFMALISVVKNYLVDREKLLTDEDMLDGISLATILPGPVAVNVVAYAGYRIRGVAGAITCATAVTLPSFFLILFLSYAYFTWGEIPSVSNIFKGILPAVAAVIVATSINMGRKALSSAIDLSIAVTAMLILIFIGGFYSTIIIIILAGCIGWLLFKKEILLTSQKEYPEKSTVQKMSEADKTRGQISKNKLRLMPIITVSGVSVVAILSTLFNAQTLLAGKLFATFAGMSVLLFGGGFVFIPLMQESVVETYQWVTHKEFIDAIAMGQITPGPILISATFIGYKVAGVLGATIATIGIFVPPAIIMLICTHYLERVKHSYNLRAILKGIRCAVIGMIASAAYIVSLSAEYNLISLAIFIVSIFALLKLKLEVVWIIPLAGITGLLAFT</sequence>
<comment type="subcellular location">
    <subcellularLocation>
        <location evidence="1">Cell membrane</location>
        <topology evidence="1">Multi-pass membrane protein</topology>
    </subcellularLocation>
</comment>
<dbReference type="AlphaFoldDB" id="A1SX52"/>
<evidence type="ECO:0000313" key="8">
    <source>
        <dbReference type="EMBL" id="ABM04067.1"/>
    </source>
</evidence>
<dbReference type="InterPro" id="IPR003370">
    <property type="entry name" value="Chromate_transpt"/>
</dbReference>
<evidence type="ECO:0000256" key="6">
    <source>
        <dbReference type="ARBA" id="ARBA00023136"/>
    </source>
</evidence>
<dbReference type="PANTHER" id="PTHR43663:SF1">
    <property type="entry name" value="CHROMATE TRANSPORTER"/>
    <property type="match status" value="1"/>
</dbReference>
<protein>
    <submittedName>
        <fullName evidence="8">Chromate transporter, chromate ion transporter (CHR) family protein</fullName>
    </submittedName>
</protein>
<feature type="transmembrane region" description="Helical" evidence="7">
    <location>
        <begin position="154"/>
        <end position="187"/>
    </location>
</feature>
<feature type="transmembrane region" description="Helical" evidence="7">
    <location>
        <begin position="61"/>
        <end position="81"/>
    </location>
</feature>
<dbReference type="InterPro" id="IPR052518">
    <property type="entry name" value="CHR_Transporter"/>
</dbReference>
<dbReference type="RefSeq" id="WP_011770627.1">
    <property type="nucleotide sequence ID" value="NC_008709.1"/>
</dbReference>
<dbReference type="Proteomes" id="UP000000639">
    <property type="component" value="Chromosome"/>
</dbReference>
<feature type="transmembrane region" description="Helical" evidence="7">
    <location>
        <begin position="357"/>
        <end position="376"/>
    </location>
</feature>
<dbReference type="GO" id="GO:0005886">
    <property type="term" value="C:plasma membrane"/>
    <property type="evidence" value="ECO:0007669"/>
    <property type="project" value="UniProtKB-SubCell"/>
</dbReference>
<feature type="transmembrane region" description="Helical" evidence="7">
    <location>
        <begin position="225"/>
        <end position="244"/>
    </location>
</feature>
<dbReference type="PIRSF" id="PIRSF004810">
    <property type="entry name" value="ChrA"/>
    <property type="match status" value="1"/>
</dbReference>
<evidence type="ECO:0000256" key="4">
    <source>
        <dbReference type="ARBA" id="ARBA00022692"/>
    </source>
</evidence>
<evidence type="ECO:0000256" key="5">
    <source>
        <dbReference type="ARBA" id="ARBA00022989"/>
    </source>
</evidence>
<dbReference type="EMBL" id="CP000510">
    <property type="protein sequence ID" value="ABM04067.1"/>
    <property type="molecule type" value="Genomic_DNA"/>
</dbReference>
<dbReference type="NCBIfam" id="TIGR00937">
    <property type="entry name" value="2A51"/>
    <property type="match status" value="1"/>
</dbReference>
<dbReference type="OrthoDB" id="8969999at2"/>
<comment type="similarity">
    <text evidence="2">Belongs to the chromate ion transporter (CHR) (TC 2.A.51) family.</text>
</comment>
<keyword evidence="9" id="KW-1185">Reference proteome</keyword>
<feature type="transmembrane region" description="Helical" evidence="7">
    <location>
        <begin position="87"/>
        <end position="111"/>
    </location>
</feature>
<feature type="transmembrane region" description="Helical" evidence="7">
    <location>
        <begin position="20"/>
        <end position="41"/>
    </location>
</feature>
<feature type="transmembrane region" description="Helical" evidence="7">
    <location>
        <begin position="295"/>
        <end position="315"/>
    </location>
</feature>
<accession>A1SX52</accession>
<dbReference type="KEGG" id="pin:Ping_2327"/>
<keyword evidence="6 7" id="KW-0472">Membrane</keyword>
<feature type="transmembrane region" description="Helical" evidence="7">
    <location>
        <begin position="321"/>
        <end position="345"/>
    </location>
</feature>
<gene>
    <name evidence="8" type="ordered locus">Ping_2327</name>
</gene>
<feature type="transmembrane region" description="Helical" evidence="7">
    <location>
        <begin position="250"/>
        <end position="275"/>
    </location>
</feature>
<keyword evidence="4 7" id="KW-0812">Transmembrane</keyword>
<evidence type="ECO:0000256" key="3">
    <source>
        <dbReference type="ARBA" id="ARBA00022475"/>
    </source>
</evidence>